<sequence>MLRPLTNLRTLLHLHLAATPLQPVPPLPGLYHHQHGTLTLLPRVPAALQPRRPFHPSPAAAKKQMPPRPKHPPESEIEETFVKGTGPGGQKINKTNSAVQLKHLPTNIVVKCQATRSRFQNRKIARDLLALKLEELEKGPQSRAAVVAETKRKRAASKAKKSRRKYRALEEGEEEEEEEGEEEEHAVVGVSKGVKGLDPIALAAMTGMSNIVVPNVNINAAVAGKGLGVGGGAVGEAAVNAEEEEDDGEEEDEDGFDEVKETDGDEEADPGPTSGTERKGR</sequence>
<organism evidence="8 9">
    <name type="scientific">Humicola insolens</name>
    <name type="common">Soft-rot fungus</name>
    <dbReference type="NCBI Taxonomy" id="85995"/>
    <lineage>
        <taxon>Eukaryota</taxon>
        <taxon>Fungi</taxon>
        <taxon>Dikarya</taxon>
        <taxon>Ascomycota</taxon>
        <taxon>Pezizomycotina</taxon>
        <taxon>Sordariomycetes</taxon>
        <taxon>Sordariomycetidae</taxon>
        <taxon>Sordariales</taxon>
        <taxon>Chaetomiaceae</taxon>
        <taxon>Mycothermus</taxon>
    </lineage>
</organism>
<dbReference type="InterPro" id="IPR000352">
    <property type="entry name" value="Pep_chain_release_fac_I"/>
</dbReference>
<feature type="region of interest" description="Disordered" evidence="5">
    <location>
        <begin position="48"/>
        <end position="76"/>
    </location>
</feature>
<gene>
    <name evidence="8" type="ORF">VTJ49DRAFT_4170</name>
</gene>
<feature type="region of interest" description="Disordered" evidence="5">
    <location>
        <begin position="147"/>
        <end position="187"/>
    </location>
</feature>
<evidence type="ECO:0000313" key="9">
    <source>
        <dbReference type="Proteomes" id="UP001583172"/>
    </source>
</evidence>
<evidence type="ECO:0000256" key="6">
    <source>
        <dbReference type="SAM" id="SignalP"/>
    </source>
</evidence>
<name>A0ABR3V7Z2_HUMIN</name>
<evidence type="ECO:0000256" key="4">
    <source>
        <dbReference type="ARBA" id="ARBA00023128"/>
    </source>
</evidence>
<feature type="compositionally biased region" description="Basic residues" evidence="5">
    <location>
        <begin position="151"/>
        <end position="166"/>
    </location>
</feature>
<feature type="region of interest" description="Disordered" evidence="5">
    <location>
        <begin position="231"/>
        <end position="281"/>
    </location>
</feature>
<keyword evidence="9" id="KW-1185">Reference proteome</keyword>
<evidence type="ECO:0000256" key="3">
    <source>
        <dbReference type="ARBA" id="ARBA00022946"/>
    </source>
</evidence>
<comment type="similarity">
    <text evidence="2">Belongs to the prokaryotic/mitochondrial release factor family.</text>
</comment>
<proteinExistence type="inferred from homology"/>
<dbReference type="Pfam" id="PF00472">
    <property type="entry name" value="RF-1"/>
    <property type="match status" value="1"/>
</dbReference>
<dbReference type="Proteomes" id="UP001583172">
    <property type="component" value="Unassembled WGS sequence"/>
</dbReference>
<evidence type="ECO:0000259" key="7">
    <source>
        <dbReference type="Pfam" id="PF00472"/>
    </source>
</evidence>
<reference evidence="8 9" key="1">
    <citation type="journal article" date="2024" name="Commun. Biol.">
        <title>Comparative genomic analysis of thermophilic fungi reveals convergent evolutionary adaptations and gene losses.</title>
        <authorList>
            <person name="Steindorff A.S."/>
            <person name="Aguilar-Pontes M.V."/>
            <person name="Robinson A.J."/>
            <person name="Andreopoulos B."/>
            <person name="LaButti K."/>
            <person name="Kuo A."/>
            <person name="Mondo S."/>
            <person name="Riley R."/>
            <person name="Otillar R."/>
            <person name="Haridas S."/>
            <person name="Lipzen A."/>
            <person name="Grimwood J."/>
            <person name="Schmutz J."/>
            <person name="Clum A."/>
            <person name="Reid I.D."/>
            <person name="Moisan M.C."/>
            <person name="Butler G."/>
            <person name="Nguyen T.T.M."/>
            <person name="Dewar K."/>
            <person name="Conant G."/>
            <person name="Drula E."/>
            <person name="Henrissat B."/>
            <person name="Hansel C."/>
            <person name="Singer S."/>
            <person name="Hutchinson M.I."/>
            <person name="de Vries R.P."/>
            <person name="Natvig D.O."/>
            <person name="Powell A.J."/>
            <person name="Tsang A."/>
            <person name="Grigoriev I.V."/>
        </authorList>
    </citation>
    <scope>NUCLEOTIDE SEQUENCE [LARGE SCALE GENOMIC DNA]</scope>
    <source>
        <strain evidence="8 9">CBS 620.91</strain>
    </source>
</reference>
<feature type="compositionally biased region" description="Acidic residues" evidence="5">
    <location>
        <begin position="171"/>
        <end position="184"/>
    </location>
</feature>
<dbReference type="Gene3D" id="3.30.160.20">
    <property type="match status" value="1"/>
</dbReference>
<comment type="caution">
    <text evidence="8">The sequence shown here is derived from an EMBL/GenBank/DDBJ whole genome shotgun (WGS) entry which is preliminary data.</text>
</comment>
<evidence type="ECO:0000256" key="1">
    <source>
        <dbReference type="ARBA" id="ARBA00004173"/>
    </source>
</evidence>
<dbReference type="PANTHER" id="PTHR46203:SF1">
    <property type="entry name" value="MITOCHONDRIAL TRANSLATION RELEASE FACTOR IN RESCUE"/>
    <property type="match status" value="1"/>
</dbReference>
<feature type="chain" id="PRO_5046185328" description="Prokaryotic-type class I peptide chain release factors domain-containing protein" evidence="6">
    <location>
        <begin position="24"/>
        <end position="281"/>
    </location>
</feature>
<dbReference type="PANTHER" id="PTHR46203">
    <property type="entry name" value="PROBABLE PEPTIDE CHAIN RELEASE FACTOR C12ORF65"/>
    <property type="match status" value="1"/>
</dbReference>
<protein>
    <recommendedName>
        <fullName evidence="7">Prokaryotic-type class I peptide chain release factors domain-containing protein</fullName>
    </recommendedName>
</protein>
<feature type="domain" description="Prokaryotic-type class I peptide chain release factors" evidence="7">
    <location>
        <begin position="73"/>
        <end position="168"/>
    </location>
</feature>
<evidence type="ECO:0000256" key="5">
    <source>
        <dbReference type="SAM" id="MobiDB-lite"/>
    </source>
</evidence>
<keyword evidence="6" id="KW-0732">Signal</keyword>
<feature type="signal peptide" evidence="6">
    <location>
        <begin position="1"/>
        <end position="23"/>
    </location>
</feature>
<keyword evidence="4" id="KW-0496">Mitochondrion</keyword>
<dbReference type="EMBL" id="JAZGSY010000319">
    <property type="protein sequence ID" value="KAL1837198.1"/>
    <property type="molecule type" value="Genomic_DNA"/>
</dbReference>
<comment type="subcellular location">
    <subcellularLocation>
        <location evidence="1">Mitochondrion</location>
    </subcellularLocation>
</comment>
<keyword evidence="3" id="KW-0809">Transit peptide</keyword>
<dbReference type="InterPro" id="IPR052405">
    <property type="entry name" value="Mito_Transl_Release_Factor"/>
</dbReference>
<evidence type="ECO:0000313" key="8">
    <source>
        <dbReference type="EMBL" id="KAL1837198.1"/>
    </source>
</evidence>
<evidence type="ECO:0000256" key="2">
    <source>
        <dbReference type="ARBA" id="ARBA00010835"/>
    </source>
</evidence>
<dbReference type="InterPro" id="IPR045853">
    <property type="entry name" value="Pep_chain_release_fac_I_sf"/>
</dbReference>
<dbReference type="SUPFAM" id="SSF75620">
    <property type="entry name" value="Release factor"/>
    <property type="match status" value="1"/>
</dbReference>
<feature type="compositionally biased region" description="Acidic residues" evidence="5">
    <location>
        <begin position="241"/>
        <end position="256"/>
    </location>
</feature>
<accession>A0ABR3V7Z2</accession>